<dbReference type="Proteomes" id="UP000242188">
    <property type="component" value="Unassembled WGS sequence"/>
</dbReference>
<dbReference type="PANTHER" id="PTHR24329:SF516">
    <property type="entry name" value="HOMEOBOX PROTEIN GOOSECOID"/>
    <property type="match status" value="1"/>
</dbReference>
<comment type="caution">
    <text evidence="10">The sequence shown here is derived from an EMBL/GenBank/DDBJ whole genome shotgun (WGS) entry which is preliminary data.</text>
</comment>
<feature type="compositionally biased region" description="Basic and acidic residues" evidence="8">
    <location>
        <begin position="150"/>
        <end position="209"/>
    </location>
</feature>
<feature type="compositionally biased region" description="Low complexity" evidence="8">
    <location>
        <begin position="230"/>
        <end position="243"/>
    </location>
</feature>
<dbReference type="GO" id="GO:0000977">
    <property type="term" value="F:RNA polymerase II transcription regulatory region sequence-specific DNA binding"/>
    <property type="evidence" value="ECO:0007669"/>
    <property type="project" value="TreeGrafter"/>
</dbReference>
<dbReference type="EMBL" id="NEDP02005562">
    <property type="protein sequence ID" value="OWF38556.1"/>
    <property type="molecule type" value="Genomic_DNA"/>
</dbReference>
<dbReference type="PROSITE" id="PS00027">
    <property type="entry name" value="HOMEOBOX_1"/>
    <property type="match status" value="1"/>
</dbReference>
<dbReference type="SMART" id="SM00389">
    <property type="entry name" value="HOX"/>
    <property type="match status" value="1"/>
</dbReference>
<sequence>MHHLPYYYTTEQIKSYQNSMLAAAAASGNQSLFTIESILAPRPLLAHRPSPYFPYPGLTHSAQDLFAATYNPFPGLMNPADLARAGQKRKRRHRTIFTEEQLEDLEATFNKTHYPDVLLREELAMKIDLKEERVEVWFKNRRAKWRKVKREEEAARRLSEAAQKGDLDPKSDKSENETESTCDREINKSADSDSDCFSHRSTDSPKIDIENEVVDSEDEETNNTSEHRLSSSPAPCSSHSSTS</sequence>
<dbReference type="CDD" id="cd00086">
    <property type="entry name" value="homeodomain"/>
    <property type="match status" value="1"/>
</dbReference>
<keyword evidence="4 6" id="KW-0371">Homeobox</keyword>
<dbReference type="Gene3D" id="1.10.10.60">
    <property type="entry name" value="Homeodomain-like"/>
    <property type="match status" value="1"/>
</dbReference>
<keyword evidence="3 6" id="KW-0238">DNA-binding</keyword>
<dbReference type="OrthoDB" id="6159439at2759"/>
<evidence type="ECO:0000256" key="5">
    <source>
        <dbReference type="ARBA" id="ARBA00023242"/>
    </source>
</evidence>
<accession>A0A210PQ31</accession>
<reference evidence="10 11" key="1">
    <citation type="journal article" date="2017" name="Nat. Ecol. Evol.">
        <title>Scallop genome provides insights into evolution of bilaterian karyotype and development.</title>
        <authorList>
            <person name="Wang S."/>
            <person name="Zhang J."/>
            <person name="Jiao W."/>
            <person name="Li J."/>
            <person name="Xun X."/>
            <person name="Sun Y."/>
            <person name="Guo X."/>
            <person name="Huan P."/>
            <person name="Dong B."/>
            <person name="Zhang L."/>
            <person name="Hu X."/>
            <person name="Sun X."/>
            <person name="Wang J."/>
            <person name="Zhao C."/>
            <person name="Wang Y."/>
            <person name="Wang D."/>
            <person name="Huang X."/>
            <person name="Wang R."/>
            <person name="Lv J."/>
            <person name="Li Y."/>
            <person name="Zhang Z."/>
            <person name="Liu B."/>
            <person name="Lu W."/>
            <person name="Hui Y."/>
            <person name="Liang J."/>
            <person name="Zhou Z."/>
            <person name="Hou R."/>
            <person name="Li X."/>
            <person name="Liu Y."/>
            <person name="Li H."/>
            <person name="Ning X."/>
            <person name="Lin Y."/>
            <person name="Zhao L."/>
            <person name="Xing Q."/>
            <person name="Dou J."/>
            <person name="Li Y."/>
            <person name="Mao J."/>
            <person name="Guo H."/>
            <person name="Dou H."/>
            <person name="Li T."/>
            <person name="Mu C."/>
            <person name="Jiang W."/>
            <person name="Fu Q."/>
            <person name="Fu X."/>
            <person name="Miao Y."/>
            <person name="Liu J."/>
            <person name="Yu Q."/>
            <person name="Li R."/>
            <person name="Liao H."/>
            <person name="Li X."/>
            <person name="Kong Y."/>
            <person name="Jiang Z."/>
            <person name="Chourrout D."/>
            <person name="Li R."/>
            <person name="Bao Z."/>
        </authorList>
    </citation>
    <scope>NUCLEOTIDE SEQUENCE [LARGE SCALE GENOMIC DNA]</scope>
    <source>
        <strain evidence="10 11">PY_sf001</strain>
    </source>
</reference>
<dbReference type="GO" id="GO:0005634">
    <property type="term" value="C:nucleus"/>
    <property type="evidence" value="ECO:0007669"/>
    <property type="project" value="UniProtKB-SubCell"/>
</dbReference>
<dbReference type="Pfam" id="PF00046">
    <property type="entry name" value="Homeodomain"/>
    <property type="match status" value="1"/>
</dbReference>
<dbReference type="STRING" id="6573.A0A210PQ31"/>
<comment type="subcellular location">
    <subcellularLocation>
        <location evidence="1 6 7">Nucleus</location>
    </subcellularLocation>
</comment>
<evidence type="ECO:0000256" key="7">
    <source>
        <dbReference type="RuleBase" id="RU000682"/>
    </source>
</evidence>
<gene>
    <name evidence="10" type="ORF">KP79_PYT09906</name>
</gene>
<evidence type="ECO:0000256" key="3">
    <source>
        <dbReference type="ARBA" id="ARBA00023125"/>
    </source>
</evidence>
<dbReference type="InterPro" id="IPR050649">
    <property type="entry name" value="Paired_Homeobox_TFs"/>
</dbReference>
<name>A0A210PQ31_MIZYE</name>
<keyword evidence="11" id="KW-1185">Reference proteome</keyword>
<dbReference type="InterPro" id="IPR017970">
    <property type="entry name" value="Homeobox_CS"/>
</dbReference>
<proteinExistence type="inferred from homology"/>
<dbReference type="PANTHER" id="PTHR24329">
    <property type="entry name" value="HOMEOBOX PROTEIN ARISTALESS"/>
    <property type="match status" value="1"/>
</dbReference>
<dbReference type="InterPro" id="IPR001356">
    <property type="entry name" value="HD"/>
</dbReference>
<evidence type="ECO:0000256" key="2">
    <source>
        <dbReference type="ARBA" id="ARBA00006503"/>
    </source>
</evidence>
<feature type="region of interest" description="Disordered" evidence="8">
    <location>
        <begin position="150"/>
        <end position="243"/>
    </location>
</feature>
<dbReference type="AlphaFoldDB" id="A0A210PQ31"/>
<dbReference type="InterPro" id="IPR009057">
    <property type="entry name" value="Homeodomain-like_sf"/>
</dbReference>
<organism evidence="10 11">
    <name type="scientific">Mizuhopecten yessoensis</name>
    <name type="common">Japanese scallop</name>
    <name type="synonym">Patinopecten yessoensis</name>
    <dbReference type="NCBI Taxonomy" id="6573"/>
    <lineage>
        <taxon>Eukaryota</taxon>
        <taxon>Metazoa</taxon>
        <taxon>Spiralia</taxon>
        <taxon>Lophotrochozoa</taxon>
        <taxon>Mollusca</taxon>
        <taxon>Bivalvia</taxon>
        <taxon>Autobranchia</taxon>
        <taxon>Pteriomorphia</taxon>
        <taxon>Pectinida</taxon>
        <taxon>Pectinoidea</taxon>
        <taxon>Pectinidae</taxon>
        <taxon>Mizuhopecten</taxon>
    </lineage>
</organism>
<evidence type="ECO:0000313" key="10">
    <source>
        <dbReference type="EMBL" id="OWF38556.1"/>
    </source>
</evidence>
<feature type="domain" description="Homeobox" evidence="9">
    <location>
        <begin position="88"/>
        <end position="148"/>
    </location>
</feature>
<evidence type="ECO:0000256" key="4">
    <source>
        <dbReference type="ARBA" id="ARBA00023155"/>
    </source>
</evidence>
<dbReference type="FunFam" id="1.10.10.60:FF:000223">
    <property type="entry name" value="Goosecoid homeobox 2"/>
    <property type="match status" value="1"/>
</dbReference>
<dbReference type="PROSITE" id="PS50071">
    <property type="entry name" value="HOMEOBOX_2"/>
    <property type="match status" value="1"/>
</dbReference>
<dbReference type="SUPFAM" id="SSF46689">
    <property type="entry name" value="Homeodomain-like"/>
    <property type="match status" value="1"/>
</dbReference>
<evidence type="ECO:0000259" key="9">
    <source>
        <dbReference type="PROSITE" id="PS50071"/>
    </source>
</evidence>
<evidence type="ECO:0000256" key="8">
    <source>
        <dbReference type="SAM" id="MobiDB-lite"/>
    </source>
</evidence>
<evidence type="ECO:0000256" key="1">
    <source>
        <dbReference type="ARBA" id="ARBA00004123"/>
    </source>
</evidence>
<feature type="DNA-binding region" description="Homeobox" evidence="6">
    <location>
        <begin position="90"/>
        <end position="149"/>
    </location>
</feature>
<keyword evidence="5 6" id="KW-0539">Nucleus</keyword>
<protein>
    <submittedName>
        <fullName evidence="10">Homeobox protein goosecoid</fullName>
    </submittedName>
</protein>
<evidence type="ECO:0000313" key="11">
    <source>
        <dbReference type="Proteomes" id="UP000242188"/>
    </source>
</evidence>
<comment type="similarity">
    <text evidence="2">Belongs to the paired homeobox family. Bicoid subfamily.</text>
</comment>
<feature type="compositionally biased region" description="Acidic residues" evidence="8">
    <location>
        <begin position="210"/>
        <end position="221"/>
    </location>
</feature>
<evidence type="ECO:0000256" key="6">
    <source>
        <dbReference type="PROSITE-ProRule" id="PRU00108"/>
    </source>
</evidence>
<dbReference type="GO" id="GO:0000981">
    <property type="term" value="F:DNA-binding transcription factor activity, RNA polymerase II-specific"/>
    <property type="evidence" value="ECO:0007669"/>
    <property type="project" value="InterPro"/>
</dbReference>